<accession>A0A7V8FU87</accession>
<reference evidence="3" key="1">
    <citation type="journal article" date="2020" name="MBio">
        <title>Horizontal gene transfer to a defensive symbiont with a reduced genome amongst a multipartite beetle microbiome.</title>
        <authorList>
            <person name="Waterworth S.C."/>
            <person name="Florez L.V."/>
            <person name="Rees E.R."/>
            <person name="Hertweck C."/>
            <person name="Kaltenpoth M."/>
            <person name="Kwan J.C."/>
        </authorList>
    </citation>
    <scope>NUCLEOTIDE SEQUENCE [LARGE SCALE GENOMIC DNA]</scope>
</reference>
<comment type="caution">
    <text evidence="2">The sequence shown here is derived from an EMBL/GenBank/DDBJ whole genome shotgun (WGS) entry which is preliminary data.</text>
</comment>
<proteinExistence type="predicted"/>
<gene>
    <name evidence="2" type="ORF">GAK35_03461</name>
</gene>
<dbReference type="EMBL" id="WNDX01000134">
    <property type="protein sequence ID" value="KAF1041221.1"/>
    <property type="molecule type" value="Genomic_DNA"/>
</dbReference>
<protein>
    <recommendedName>
        <fullName evidence="4">DUF904 domain-containing protein</fullName>
    </recommendedName>
</protein>
<evidence type="ECO:0000313" key="3">
    <source>
        <dbReference type="Proteomes" id="UP000462435"/>
    </source>
</evidence>
<keyword evidence="1" id="KW-0175">Coiled coil</keyword>
<evidence type="ECO:0008006" key="4">
    <source>
        <dbReference type="Google" id="ProtNLM"/>
    </source>
</evidence>
<feature type="coiled-coil region" evidence="1">
    <location>
        <begin position="5"/>
        <end position="39"/>
    </location>
</feature>
<dbReference type="Gene3D" id="1.20.5.340">
    <property type="match status" value="1"/>
</dbReference>
<dbReference type="Proteomes" id="UP000462435">
    <property type="component" value="Unassembled WGS sequence"/>
</dbReference>
<name>A0A7V8FU87_9BURK</name>
<dbReference type="AlphaFoldDB" id="A0A7V8FU87"/>
<sequence length="77" mass="8540">MSSEFQQLAEKVTQLAKLAQSLRDENAELRRKVKVLTDDNTVLNGRVEEAYQRVSAVLDQLPVAEEEPAVQAAEEAA</sequence>
<evidence type="ECO:0000256" key="1">
    <source>
        <dbReference type="SAM" id="Coils"/>
    </source>
</evidence>
<organism evidence="2 3">
    <name type="scientific">Herbaspirillum frisingense</name>
    <dbReference type="NCBI Taxonomy" id="92645"/>
    <lineage>
        <taxon>Bacteria</taxon>
        <taxon>Pseudomonadati</taxon>
        <taxon>Pseudomonadota</taxon>
        <taxon>Betaproteobacteria</taxon>
        <taxon>Burkholderiales</taxon>
        <taxon>Oxalobacteraceae</taxon>
        <taxon>Herbaspirillum</taxon>
    </lineage>
</organism>
<evidence type="ECO:0000313" key="2">
    <source>
        <dbReference type="EMBL" id="KAF1041221.1"/>
    </source>
</evidence>